<dbReference type="InterPro" id="IPR011761">
    <property type="entry name" value="ATP-grasp"/>
</dbReference>
<protein>
    <recommendedName>
        <fullName evidence="5">ATP-grasp domain-containing protein</fullName>
    </recommendedName>
</protein>
<dbReference type="Gene3D" id="3.40.50.20">
    <property type="match status" value="1"/>
</dbReference>
<evidence type="ECO:0000313" key="7">
    <source>
        <dbReference type="Proteomes" id="UP001499895"/>
    </source>
</evidence>
<evidence type="ECO:0000256" key="1">
    <source>
        <dbReference type="ARBA" id="ARBA00022598"/>
    </source>
</evidence>
<feature type="domain" description="ATP-grasp" evidence="5">
    <location>
        <begin position="121"/>
        <end position="311"/>
    </location>
</feature>
<evidence type="ECO:0000256" key="2">
    <source>
        <dbReference type="ARBA" id="ARBA00022741"/>
    </source>
</evidence>
<dbReference type="SUPFAM" id="SSF56059">
    <property type="entry name" value="Glutathione synthetase ATP-binding domain-like"/>
    <property type="match status" value="1"/>
</dbReference>
<accession>A0ABP3JUM1</accession>
<dbReference type="PANTHER" id="PTHR43585">
    <property type="entry name" value="FUMIPYRROLE BIOSYNTHESIS PROTEIN C"/>
    <property type="match status" value="1"/>
</dbReference>
<dbReference type="EMBL" id="BAAAHB010000024">
    <property type="protein sequence ID" value="GAA0463429.1"/>
    <property type="molecule type" value="Genomic_DNA"/>
</dbReference>
<comment type="caution">
    <text evidence="6">The sequence shown here is derived from an EMBL/GenBank/DDBJ whole genome shotgun (WGS) entry which is preliminary data.</text>
</comment>
<evidence type="ECO:0000256" key="3">
    <source>
        <dbReference type="ARBA" id="ARBA00022840"/>
    </source>
</evidence>
<name>A0ABP3JUM1_9ACTN</name>
<dbReference type="RefSeq" id="WP_344089890.1">
    <property type="nucleotide sequence ID" value="NZ_BAAAHB010000024.1"/>
</dbReference>
<evidence type="ECO:0000256" key="4">
    <source>
        <dbReference type="PROSITE-ProRule" id="PRU00409"/>
    </source>
</evidence>
<sequence>MQSAQAPVFLVLNTRGILDRLPEWFPDARGELVVATTRSALAGARFLDVARRFRHLHIVEDFDHPDVEDELAGLCGRFRVERVLSTGERDLLCAARLRERLGLPGQDVAGATAYRDKYVMKSVLRAAGVPVAPMRRIFGPDELEGFIGTFGYSVVARYLESTGSATLRVPGDTMGAPARTTYPPRRAEAWVEGAFYQVNGLMDSGRIVLGQPSHHPYSDWFSLAFDAPSMSGMLPAGHPLGARLLESAAAVIAALPAVPGLSAFRTEFFHTADDRLVLGEAACRPGDSPLVDTHEAALGVNLHRATLLGQAGRGHLVALPDPAAAPRPRLGYAGFPPARGVLRELPRHCPLPRVVSYTARGEVGRAYDGARSLGPRIAEVVFTLSGPDVGAELREFEEWWDNSVVWEERGTASPWGYAPARGGLRAP</sequence>
<keyword evidence="1" id="KW-0436">Ligase</keyword>
<dbReference type="PANTHER" id="PTHR43585:SF2">
    <property type="entry name" value="ATP-GRASP ENZYME FSQD"/>
    <property type="match status" value="1"/>
</dbReference>
<keyword evidence="2 4" id="KW-0547">Nucleotide-binding</keyword>
<gene>
    <name evidence="6" type="ORF">GCM10009544_27370</name>
</gene>
<proteinExistence type="predicted"/>
<dbReference type="Proteomes" id="UP001499895">
    <property type="component" value="Unassembled WGS sequence"/>
</dbReference>
<evidence type="ECO:0000313" key="6">
    <source>
        <dbReference type="EMBL" id="GAA0463429.1"/>
    </source>
</evidence>
<keyword evidence="7" id="KW-1185">Reference proteome</keyword>
<dbReference type="Gene3D" id="3.30.470.20">
    <property type="entry name" value="ATP-grasp fold, B domain"/>
    <property type="match status" value="1"/>
</dbReference>
<keyword evidence="3 4" id="KW-0067">ATP-binding</keyword>
<reference evidence="7" key="1">
    <citation type="journal article" date="2019" name="Int. J. Syst. Evol. Microbiol.">
        <title>The Global Catalogue of Microorganisms (GCM) 10K type strain sequencing project: providing services to taxonomists for standard genome sequencing and annotation.</title>
        <authorList>
            <consortium name="The Broad Institute Genomics Platform"/>
            <consortium name="The Broad Institute Genome Sequencing Center for Infectious Disease"/>
            <person name="Wu L."/>
            <person name="Ma J."/>
        </authorList>
    </citation>
    <scope>NUCLEOTIDE SEQUENCE [LARGE SCALE GENOMIC DNA]</scope>
    <source>
        <strain evidence="7">JCM 10649</strain>
    </source>
</reference>
<dbReference type="InterPro" id="IPR052032">
    <property type="entry name" value="ATP-dep_AA_Ligase"/>
</dbReference>
<organism evidence="6 7">
    <name type="scientific">Streptomyces stramineus</name>
    <dbReference type="NCBI Taxonomy" id="173861"/>
    <lineage>
        <taxon>Bacteria</taxon>
        <taxon>Bacillati</taxon>
        <taxon>Actinomycetota</taxon>
        <taxon>Actinomycetes</taxon>
        <taxon>Kitasatosporales</taxon>
        <taxon>Streptomycetaceae</taxon>
        <taxon>Streptomyces</taxon>
    </lineage>
</organism>
<evidence type="ECO:0000259" key="5">
    <source>
        <dbReference type="PROSITE" id="PS50975"/>
    </source>
</evidence>
<dbReference type="PROSITE" id="PS50975">
    <property type="entry name" value="ATP_GRASP"/>
    <property type="match status" value="1"/>
</dbReference>